<comment type="caution">
    <text evidence="2">The sequence shown here is derived from an EMBL/GenBank/DDBJ whole genome shotgun (WGS) entry which is preliminary data.</text>
</comment>
<sequence length="71" mass="7951">MQTSVPAFCNPATQLGLAALDEEVTRQASFLAYLNDFRIMMIATMVAMPLLRLMRKQNMRPDPAIDAHALE</sequence>
<proteinExistence type="predicted"/>
<evidence type="ECO:0008006" key="4">
    <source>
        <dbReference type="Google" id="ProtNLM"/>
    </source>
</evidence>
<evidence type="ECO:0000313" key="2">
    <source>
        <dbReference type="EMBL" id="MFL9926409.1"/>
    </source>
</evidence>
<name>A0ABW9AD51_9BURK</name>
<protein>
    <recommendedName>
        <fullName evidence="4">MFS transporter</fullName>
    </recommendedName>
</protein>
<dbReference type="EMBL" id="JAQQFM010000008">
    <property type="protein sequence ID" value="MFL9926409.1"/>
    <property type="molecule type" value="Genomic_DNA"/>
</dbReference>
<keyword evidence="1" id="KW-0812">Transmembrane</keyword>
<organism evidence="2 3">
    <name type="scientific">Herbaspirillum lusitanum</name>
    <dbReference type="NCBI Taxonomy" id="213312"/>
    <lineage>
        <taxon>Bacteria</taxon>
        <taxon>Pseudomonadati</taxon>
        <taxon>Pseudomonadota</taxon>
        <taxon>Betaproteobacteria</taxon>
        <taxon>Burkholderiales</taxon>
        <taxon>Oxalobacteraceae</taxon>
        <taxon>Herbaspirillum</taxon>
    </lineage>
</organism>
<dbReference type="RefSeq" id="WP_408159612.1">
    <property type="nucleotide sequence ID" value="NZ_JAQQFM010000008.1"/>
</dbReference>
<evidence type="ECO:0000313" key="3">
    <source>
        <dbReference type="Proteomes" id="UP001629246"/>
    </source>
</evidence>
<feature type="transmembrane region" description="Helical" evidence="1">
    <location>
        <begin position="30"/>
        <end position="51"/>
    </location>
</feature>
<reference evidence="2 3" key="1">
    <citation type="journal article" date="2024" name="Chem. Sci.">
        <title>Discovery of megapolipeptins by genome mining of a Burkholderiales bacteria collection.</title>
        <authorList>
            <person name="Paulo B.S."/>
            <person name="Recchia M.J.J."/>
            <person name="Lee S."/>
            <person name="Fergusson C.H."/>
            <person name="Romanowski S.B."/>
            <person name="Hernandez A."/>
            <person name="Krull N."/>
            <person name="Liu D.Y."/>
            <person name="Cavanagh H."/>
            <person name="Bos A."/>
            <person name="Gray C.A."/>
            <person name="Murphy B.T."/>
            <person name="Linington R.G."/>
            <person name="Eustaquio A.S."/>
        </authorList>
    </citation>
    <scope>NUCLEOTIDE SEQUENCE [LARGE SCALE GENOMIC DNA]</scope>
    <source>
        <strain evidence="2 3">RL21-008-BIB-A</strain>
    </source>
</reference>
<dbReference type="Proteomes" id="UP001629246">
    <property type="component" value="Unassembled WGS sequence"/>
</dbReference>
<keyword evidence="3" id="KW-1185">Reference proteome</keyword>
<keyword evidence="1" id="KW-0472">Membrane</keyword>
<evidence type="ECO:0000256" key="1">
    <source>
        <dbReference type="SAM" id="Phobius"/>
    </source>
</evidence>
<gene>
    <name evidence="2" type="ORF">PQR62_19185</name>
</gene>
<accession>A0ABW9AD51</accession>
<keyword evidence="1" id="KW-1133">Transmembrane helix</keyword>